<proteinExistence type="inferred from homology"/>
<evidence type="ECO:0000256" key="2">
    <source>
        <dbReference type="ARBA" id="ARBA00006070"/>
    </source>
</evidence>
<keyword evidence="5 6" id="KW-0472">Membrane</keyword>
<dbReference type="GO" id="GO:0000139">
    <property type="term" value="C:Golgi membrane"/>
    <property type="evidence" value="ECO:0007669"/>
    <property type="project" value="TreeGrafter"/>
</dbReference>
<keyword evidence="8" id="KW-1185">Reference proteome</keyword>
<dbReference type="InterPro" id="IPR004932">
    <property type="entry name" value="Rer1"/>
</dbReference>
<keyword evidence="4 6" id="KW-1133">Transmembrane helix</keyword>
<evidence type="ECO:0000256" key="6">
    <source>
        <dbReference type="SAM" id="Phobius"/>
    </source>
</evidence>
<comment type="similarity">
    <text evidence="2">Belongs to the RER1 family.</text>
</comment>
<name>A0A2J7PPZ0_9NEOP</name>
<feature type="transmembrane region" description="Helical" evidence="6">
    <location>
        <begin position="76"/>
        <end position="106"/>
    </location>
</feature>
<comment type="subcellular location">
    <subcellularLocation>
        <location evidence="1">Membrane</location>
        <topology evidence="1">Multi-pass membrane protein</topology>
    </subcellularLocation>
</comment>
<dbReference type="FunCoup" id="A0A2J7PPZ0">
    <property type="interactions" value="1564"/>
</dbReference>
<evidence type="ECO:0000256" key="3">
    <source>
        <dbReference type="ARBA" id="ARBA00022692"/>
    </source>
</evidence>
<dbReference type="PANTHER" id="PTHR10743">
    <property type="entry name" value="PROTEIN RER1"/>
    <property type="match status" value="1"/>
</dbReference>
<feature type="non-terminal residue" evidence="7">
    <location>
        <position position="1"/>
    </location>
</feature>
<sequence length="143" mass="17075">FKCHCLLFQGWYIITYALGIYHLNLFIAFITPKVDPADEYEDEGPQLPTRANEEFRPFIRRLPEFKFWHSVTRSSVFGIICTFFNCFNIPVFWPILVVYFITLLCITMRKQIQHMIRYRYLPFSYGKPKYQGHEDSGKVITSK</sequence>
<dbReference type="OrthoDB" id="448250at2759"/>
<evidence type="ECO:0000256" key="5">
    <source>
        <dbReference type="ARBA" id="ARBA00023136"/>
    </source>
</evidence>
<dbReference type="AlphaFoldDB" id="A0A2J7PPZ0"/>
<dbReference type="PIRSF" id="PIRSF016013">
    <property type="entry name" value="AtER_Rer1p"/>
    <property type="match status" value="1"/>
</dbReference>
<dbReference type="GO" id="GO:0005783">
    <property type="term" value="C:endoplasmic reticulum"/>
    <property type="evidence" value="ECO:0007669"/>
    <property type="project" value="GOC"/>
</dbReference>
<protein>
    <submittedName>
        <fullName evidence="7">Protein RER1</fullName>
    </submittedName>
</protein>
<dbReference type="GO" id="GO:0006890">
    <property type="term" value="P:retrograde vesicle-mediated transport, Golgi to endoplasmic reticulum"/>
    <property type="evidence" value="ECO:0007669"/>
    <property type="project" value="TreeGrafter"/>
</dbReference>
<comment type="caution">
    <text evidence="7">The sequence shown here is derived from an EMBL/GenBank/DDBJ whole genome shotgun (WGS) entry which is preliminary data.</text>
</comment>
<reference evidence="7 8" key="1">
    <citation type="submission" date="2017-12" db="EMBL/GenBank/DDBJ databases">
        <title>Hemimetabolous genomes reveal molecular basis of termite eusociality.</title>
        <authorList>
            <person name="Harrison M.C."/>
            <person name="Jongepier E."/>
            <person name="Robertson H.M."/>
            <person name="Arning N."/>
            <person name="Bitard-Feildel T."/>
            <person name="Chao H."/>
            <person name="Childers C.P."/>
            <person name="Dinh H."/>
            <person name="Doddapaneni H."/>
            <person name="Dugan S."/>
            <person name="Gowin J."/>
            <person name="Greiner C."/>
            <person name="Han Y."/>
            <person name="Hu H."/>
            <person name="Hughes D.S.T."/>
            <person name="Huylmans A.-K."/>
            <person name="Kemena C."/>
            <person name="Kremer L.P.M."/>
            <person name="Lee S.L."/>
            <person name="Lopez-Ezquerra A."/>
            <person name="Mallet L."/>
            <person name="Monroy-Kuhn J.M."/>
            <person name="Moser A."/>
            <person name="Murali S.C."/>
            <person name="Muzny D.M."/>
            <person name="Otani S."/>
            <person name="Piulachs M.-D."/>
            <person name="Poelchau M."/>
            <person name="Qu J."/>
            <person name="Schaub F."/>
            <person name="Wada-Katsumata A."/>
            <person name="Worley K.C."/>
            <person name="Xie Q."/>
            <person name="Ylla G."/>
            <person name="Poulsen M."/>
            <person name="Gibbs R.A."/>
            <person name="Schal C."/>
            <person name="Richards S."/>
            <person name="Belles X."/>
            <person name="Korb J."/>
            <person name="Bornberg-Bauer E."/>
        </authorList>
    </citation>
    <scope>NUCLEOTIDE SEQUENCE [LARGE SCALE GENOMIC DNA]</scope>
    <source>
        <tissue evidence="7">Whole body</tissue>
    </source>
</reference>
<dbReference type="EMBL" id="NEVH01022641">
    <property type="protein sequence ID" value="PNF18403.1"/>
    <property type="molecule type" value="Genomic_DNA"/>
</dbReference>
<evidence type="ECO:0000256" key="4">
    <source>
        <dbReference type="ARBA" id="ARBA00022989"/>
    </source>
</evidence>
<accession>A0A2J7PPZ0</accession>
<evidence type="ECO:0000313" key="7">
    <source>
        <dbReference type="EMBL" id="PNF18403.1"/>
    </source>
</evidence>
<gene>
    <name evidence="7" type="primary">RER1</name>
    <name evidence="7" type="ORF">B7P43_G11011</name>
</gene>
<dbReference type="InParanoid" id="A0A2J7PPZ0"/>
<evidence type="ECO:0000256" key="1">
    <source>
        <dbReference type="ARBA" id="ARBA00004141"/>
    </source>
</evidence>
<keyword evidence="3 6" id="KW-0812">Transmembrane</keyword>
<dbReference type="PANTHER" id="PTHR10743:SF0">
    <property type="entry name" value="PROTEIN RER1"/>
    <property type="match status" value="1"/>
</dbReference>
<evidence type="ECO:0000313" key="8">
    <source>
        <dbReference type="Proteomes" id="UP000235965"/>
    </source>
</evidence>
<feature type="transmembrane region" description="Helical" evidence="6">
    <location>
        <begin position="12"/>
        <end position="31"/>
    </location>
</feature>
<dbReference type="Pfam" id="PF03248">
    <property type="entry name" value="Rer1"/>
    <property type="match status" value="1"/>
</dbReference>
<organism evidence="7 8">
    <name type="scientific">Cryptotermes secundus</name>
    <dbReference type="NCBI Taxonomy" id="105785"/>
    <lineage>
        <taxon>Eukaryota</taxon>
        <taxon>Metazoa</taxon>
        <taxon>Ecdysozoa</taxon>
        <taxon>Arthropoda</taxon>
        <taxon>Hexapoda</taxon>
        <taxon>Insecta</taxon>
        <taxon>Pterygota</taxon>
        <taxon>Neoptera</taxon>
        <taxon>Polyneoptera</taxon>
        <taxon>Dictyoptera</taxon>
        <taxon>Blattodea</taxon>
        <taxon>Blattoidea</taxon>
        <taxon>Termitoidae</taxon>
        <taxon>Kalotermitidae</taxon>
        <taxon>Cryptotermitinae</taxon>
        <taxon>Cryptotermes</taxon>
    </lineage>
</organism>
<dbReference type="GO" id="GO:0006621">
    <property type="term" value="P:protein retention in ER lumen"/>
    <property type="evidence" value="ECO:0007669"/>
    <property type="project" value="TreeGrafter"/>
</dbReference>
<dbReference type="STRING" id="105785.A0A2J7PPZ0"/>
<dbReference type="Proteomes" id="UP000235965">
    <property type="component" value="Unassembled WGS sequence"/>
</dbReference>